<dbReference type="Proteomes" id="UP000034539">
    <property type="component" value="Unassembled WGS sequence"/>
</dbReference>
<dbReference type="GO" id="GO:0005524">
    <property type="term" value="F:ATP binding"/>
    <property type="evidence" value="ECO:0007669"/>
    <property type="project" value="InterPro"/>
</dbReference>
<dbReference type="CDD" id="cd00267">
    <property type="entry name" value="ABC_ATPase"/>
    <property type="match status" value="1"/>
</dbReference>
<name>A0A0G0SE87_9BACT</name>
<evidence type="ECO:0000256" key="1">
    <source>
        <dbReference type="SAM" id="MobiDB-lite"/>
    </source>
</evidence>
<evidence type="ECO:0000259" key="2">
    <source>
        <dbReference type="Pfam" id="PF00005"/>
    </source>
</evidence>
<proteinExistence type="predicted"/>
<dbReference type="Gene3D" id="3.40.50.300">
    <property type="entry name" value="P-loop containing nucleotide triphosphate hydrolases"/>
    <property type="match status" value="1"/>
</dbReference>
<organism evidence="3 4">
    <name type="scientific">Candidatus Gottesmanbacteria bacterium GW2011_GWC2_39_8</name>
    <dbReference type="NCBI Taxonomy" id="1618450"/>
    <lineage>
        <taxon>Bacteria</taxon>
        <taxon>Candidatus Gottesmaniibacteriota</taxon>
    </lineage>
</organism>
<dbReference type="GO" id="GO:0016887">
    <property type="term" value="F:ATP hydrolysis activity"/>
    <property type="evidence" value="ECO:0007669"/>
    <property type="project" value="InterPro"/>
</dbReference>
<evidence type="ECO:0000313" key="3">
    <source>
        <dbReference type="EMBL" id="KKR33030.1"/>
    </source>
</evidence>
<feature type="domain" description="ABC transporter" evidence="2">
    <location>
        <begin position="349"/>
        <end position="554"/>
    </location>
</feature>
<gene>
    <name evidence="3" type="ORF">UT63_C0025G0007</name>
</gene>
<reference evidence="3 4" key="1">
    <citation type="journal article" date="2015" name="Nature">
        <title>rRNA introns, odd ribosomes, and small enigmatic genomes across a large radiation of phyla.</title>
        <authorList>
            <person name="Brown C.T."/>
            <person name="Hug L.A."/>
            <person name="Thomas B.C."/>
            <person name="Sharon I."/>
            <person name="Castelle C.J."/>
            <person name="Singh A."/>
            <person name="Wilkins M.J."/>
            <person name="Williams K.H."/>
            <person name="Banfield J.F."/>
        </authorList>
    </citation>
    <scope>NUCLEOTIDE SEQUENCE [LARGE SCALE GENOMIC DNA]</scope>
</reference>
<feature type="region of interest" description="Disordered" evidence="1">
    <location>
        <begin position="602"/>
        <end position="623"/>
    </location>
</feature>
<dbReference type="SUPFAM" id="SSF52540">
    <property type="entry name" value="P-loop containing nucleoside triphosphate hydrolases"/>
    <property type="match status" value="1"/>
</dbReference>
<accession>A0A0G0SE87</accession>
<dbReference type="EMBL" id="LBXN01000025">
    <property type="protein sequence ID" value="KKR33030.1"/>
    <property type="molecule type" value="Genomic_DNA"/>
</dbReference>
<dbReference type="Pfam" id="PF00005">
    <property type="entry name" value="ABC_tran"/>
    <property type="match status" value="1"/>
</dbReference>
<protein>
    <recommendedName>
        <fullName evidence="2">ABC transporter domain-containing protein</fullName>
    </recommendedName>
</protein>
<evidence type="ECO:0000313" key="4">
    <source>
        <dbReference type="Proteomes" id="UP000034539"/>
    </source>
</evidence>
<dbReference type="InterPro" id="IPR027417">
    <property type="entry name" value="P-loop_NTPase"/>
</dbReference>
<dbReference type="AlphaFoldDB" id="A0A0G0SE87"/>
<dbReference type="InterPro" id="IPR003439">
    <property type="entry name" value="ABC_transporter-like_ATP-bd"/>
</dbReference>
<sequence>MKESKLNRERLLMRIDRKICGGHQVPAVLYHRLSDDGKTAEKLARGRVVMAGAKGIESAGMVLGTYGLSENSLPLFFALGTAMKICGRMIAAHTQNENGAYWDLLLSEKIGKLGLFRPAVHAALVDKGFTTEEIEKLKSLPVEVYKTELQIANETRMQNGIVPIGSGLTMIGYGDILTGGAVTLLGLCTFPVGDFFYRESDQVRAAEFRVGRSAKHTVYQRGIQNDHIGMTDKINLMSMTPEAIFALKYWLAAGGNFLAGFNGLVNGLSGFTQAFALQRERESSRRTTEMATHFIQALTSEPFIATKRRWQEHVSIYQDDPLDIKIQEGIVIRDFKARLPNGGQSGLLPINLTLEKGCSAIFRADSGTGKSSTFMAMLHLLDHEGSIHFVKNGTVNNIHRLKDPEEVAENILFVTKEAVDPTDRIADLFKNSFLYKHQDLYKKHLEKNPKKYVDLAWQTADNLLEQEIKKMRKGKRSVFPKDMLPVIIEIFEGRIKWVNSLLKEAKGNLAKKDMNSERIFSSLSAGQKERLLVTVAVKTVESGKIKAVILDEPVGHLGEANRRLQIKELKAIQEKAPLLITTHEHVDQLQTELGNCQILDLDNPNQKQEEDKEETEVECNHVL</sequence>
<comment type="caution">
    <text evidence="3">The sequence shown here is derived from an EMBL/GenBank/DDBJ whole genome shotgun (WGS) entry which is preliminary data.</text>
</comment>